<keyword evidence="2" id="KW-0040">ANK repeat</keyword>
<dbReference type="EMBL" id="LFRF01000049">
    <property type="protein sequence ID" value="KND86748.1"/>
    <property type="molecule type" value="Genomic_DNA"/>
</dbReference>
<dbReference type="SMART" id="SM00248">
    <property type="entry name" value="ANK"/>
    <property type="match status" value="9"/>
</dbReference>
<dbReference type="STRING" id="1163406.A0A0L0MXW9"/>
<dbReference type="Pfam" id="PF17100">
    <property type="entry name" value="NACHT_N"/>
    <property type="match status" value="1"/>
</dbReference>
<keyword evidence="6" id="KW-0418">Kinase</keyword>
<dbReference type="InterPro" id="IPR027417">
    <property type="entry name" value="P-loop_NTPase"/>
</dbReference>
<evidence type="ECO:0000256" key="3">
    <source>
        <dbReference type="SAM" id="MobiDB-lite"/>
    </source>
</evidence>
<dbReference type="InterPro" id="IPR002110">
    <property type="entry name" value="Ankyrin_rpt"/>
</dbReference>
<dbReference type="SUPFAM" id="SSF48403">
    <property type="entry name" value="Ankyrin repeat"/>
    <property type="match status" value="1"/>
</dbReference>
<dbReference type="PRINTS" id="PR01415">
    <property type="entry name" value="ANKYRIN"/>
</dbReference>
<proteinExistence type="predicted"/>
<evidence type="ECO:0000313" key="6">
    <source>
        <dbReference type="EMBL" id="KND86748.1"/>
    </source>
</evidence>
<feature type="repeat" description="ANK" evidence="2">
    <location>
        <begin position="952"/>
        <end position="984"/>
    </location>
</feature>
<dbReference type="Pfam" id="PF12796">
    <property type="entry name" value="Ank_2"/>
    <property type="match status" value="2"/>
</dbReference>
<dbReference type="Gene3D" id="1.25.40.20">
    <property type="entry name" value="Ankyrin repeat-containing domain"/>
    <property type="match status" value="3"/>
</dbReference>
<dbReference type="InterPro" id="IPR036770">
    <property type="entry name" value="Ankyrin_rpt-contain_sf"/>
</dbReference>
<feature type="repeat" description="ANK" evidence="2">
    <location>
        <begin position="1086"/>
        <end position="1118"/>
    </location>
</feature>
<dbReference type="OrthoDB" id="163438at2759"/>
<comment type="caution">
    <text evidence="6">The sequence shown here is derived from an EMBL/GenBank/DDBJ whole genome shotgun (WGS) entry which is preliminary data.</text>
</comment>
<organism evidence="6 7">
    <name type="scientific">Tolypocladium ophioglossoides (strain CBS 100239)</name>
    <name type="common">Snaketongue truffleclub</name>
    <name type="synonym">Elaphocordyceps ophioglossoides</name>
    <dbReference type="NCBI Taxonomy" id="1163406"/>
    <lineage>
        <taxon>Eukaryota</taxon>
        <taxon>Fungi</taxon>
        <taxon>Dikarya</taxon>
        <taxon>Ascomycota</taxon>
        <taxon>Pezizomycotina</taxon>
        <taxon>Sordariomycetes</taxon>
        <taxon>Hypocreomycetidae</taxon>
        <taxon>Hypocreales</taxon>
        <taxon>Ophiocordycipitaceae</taxon>
        <taxon>Tolypocladium</taxon>
    </lineage>
</organism>
<evidence type="ECO:0000256" key="1">
    <source>
        <dbReference type="ARBA" id="ARBA00022737"/>
    </source>
</evidence>
<reference evidence="6 7" key="1">
    <citation type="journal article" date="2015" name="BMC Genomics">
        <title>The genome of the truffle-parasite Tolypocladium ophioglossoides and the evolution of antifungal peptaibiotics.</title>
        <authorList>
            <person name="Quandt C.A."/>
            <person name="Bushley K.E."/>
            <person name="Spatafora J.W."/>
        </authorList>
    </citation>
    <scope>NUCLEOTIDE SEQUENCE [LARGE SCALE GENOMIC DNA]</scope>
    <source>
        <strain evidence="6 7">CBS 100239</strain>
    </source>
</reference>
<evidence type="ECO:0000259" key="4">
    <source>
        <dbReference type="Pfam" id="PF17100"/>
    </source>
</evidence>
<dbReference type="InterPro" id="IPR056884">
    <property type="entry name" value="NPHP3-like_N"/>
</dbReference>
<keyword evidence="1" id="KW-0677">Repeat</keyword>
<dbReference type="Gene3D" id="3.40.50.300">
    <property type="entry name" value="P-loop containing nucleotide triphosphate hydrolases"/>
    <property type="match status" value="1"/>
</dbReference>
<sequence>MGELKQRINSRLKIWSRNPSPSPSPVPTLMPSSSSVALAGRLAQDDAAIATPAQQIPRQDGLSPQCSTIPLLNPAPSVPQAAILADTRCDDTDIWAGAFGIVQDREPKIMENYKAYLDSPREDSSVNEGISKPHAAKDIIARLLDERESNQWRLWGTEIKIREPAEKLVKFAIWASPIVKDAVSAQPYAALAWSGVSMLLPLLTRSTTQHEEMIQGLTSMADFQVYWRVSEETYLSESYGKEYQELLAPLAKVYSYIIEYHARVICHLYKPTTHRAWNNITGSDWSVAKVKSSSDECEKLISPLKQRELRESWKLQLKEMQESQEILRQVCRIMEHGCEQQQRHYHDKMERELMEALASTYEDAKNFNPERVKGTCEWFFKDDRFTEWRDSNASTVLWVSAGPGCGKSVLSRALIDEHRLSTSLTASTICYFFFKDDDKQRTGHTDALRAIVHQILTQDRTGDLIQSALPVFRDFGKDLSTNFAALWRIFQQCTRLSDSANIICVLDALGECNDGGESLVHHIEKFCTDRNKTSTSLPNVKFLITSRPYDEQEGYFENKFDSSAYIAFDGDEKSADIGREIDLVIDFKVGNICKGLRQQDRDAIAERLKAMDNRTYLWLYLTFEIIGKNRSRFQQPTHFERLLRGLPSKVSEAYERILCKNQNGDDTRVLLQIVLASARPLSIDEANVAFNLALADSPPTTHDELISQCWSSKAELPLFIKNLCGHFISVHDKKLSFIHKTAKDSFCTTSVKASGKSQPPTAADQSRQDARALCDMKKRSKSPWLEAHGPDIVQAGCLGLELVVQDILLDCDSTKTHGSYYQHAVCQASLLGHTRTVQALLNHVTDDDIRQDCLIAGMDAASHGRNRALVELLLDYDADITSKIAAAGIGGACDRGDRALVEFLLGYGADVNLPPKAADGTISLATATIRGNDEIVRILLEKGAEVNIQDNEGRTPLHWASAFGDTKIVEMLLSNGANANCSAPTLGTSLQVAQAYNRLEVAQRLLDHGVDVNIAGGSHGSALLAATEGGHTEFVPKLLDEGADIHIQADDFITALPMAAQLGNAELVRTFLALSANADVDKQIQDNGTALWLASLEGNKEVVQLLLDTSVGIRVSDYNLALEKSMEEENEDVTQLLRDWKANSSQN</sequence>
<dbReference type="PANTHER" id="PTHR10039">
    <property type="entry name" value="AMELOGENIN"/>
    <property type="match status" value="1"/>
</dbReference>
<evidence type="ECO:0000259" key="5">
    <source>
        <dbReference type="Pfam" id="PF24883"/>
    </source>
</evidence>
<feature type="compositionally biased region" description="Polar residues" evidence="3">
    <location>
        <begin position="750"/>
        <end position="765"/>
    </location>
</feature>
<dbReference type="InterPro" id="IPR031359">
    <property type="entry name" value="NACHT_N"/>
</dbReference>
<name>A0A0L0MXW9_TOLOC</name>
<dbReference type="PROSITE" id="PS50297">
    <property type="entry name" value="ANK_REP_REGION"/>
    <property type="match status" value="2"/>
</dbReference>
<dbReference type="GO" id="GO:0016301">
    <property type="term" value="F:kinase activity"/>
    <property type="evidence" value="ECO:0007669"/>
    <property type="project" value="UniProtKB-KW"/>
</dbReference>
<feature type="domain" description="Nephrocystin 3-like N-terminal" evidence="5">
    <location>
        <begin position="374"/>
        <end position="547"/>
    </location>
</feature>
<keyword evidence="7" id="KW-1185">Reference proteome</keyword>
<gene>
    <name evidence="6" type="ORF">TOPH_08605</name>
</gene>
<feature type="repeat" description="ANK" evidence="2">
    <location>
        <begin position="919"/>
        <end position="951"/>
    </location>
</feature>
<dbReference type="AlphaFoldDB" id="A0A0L0MXW9"/>
<dbReference type="Proteomes" id="UP000036947">
    <property type="component" value="Unassembled WGS sequence"/>
</dbReference>
<dbReference type="Pfam" id="PF24883">
    <property type="entry name" value="NPHP3_N"/>
    <property type="match status" value="1"/>
</dbReference>
<dbReference type="PROSITE" id="PS50088">
    <property type="entry name" value="ANK_REPEAT"/>
    <property type="match status" value="4"/>
</dbReference>
<feature type="repeat" description="ANK" evidence="2">
    <location>
        <begin position="1018"/>
        <end position="1050"/>
    </location>
</feature>
<accession>A0A0L0MXW9</accession>
<feature type="domain" description="NWD NACHT-NTPase N-terminal" evidence="4">
    <location>
        <begin position="94"/>
        <end position="287"/>
    </location>
</feature>
<feature type="region of interest" description="Disordered" evidence="3">
    <location>
        <begin position="750"/>
        <end position="769"/>
    </location>
</feature>
<protein>
    <submittedName>
        <fullName evidence="6">Kinase D-interacting substrate</fullName>
    </submittedName>
</protein>
<keyword evidence="6" id="KW-0808">Transferase</keyword>
<dbReference type="PANTHER" id="PTHR10039:SF17">
    <property type="entry name" value="FUNGAL STAND N-TERMINAL GOODBYE DOMAIN-CONTAINING PROTEIN-RELATED"/>
    <property type="match status" value="1"/>
</dbReference>
<evidence type="ECO:0000313" key="7">
    <source>
        <dbReference type="Proteomes" id="UP000036947"/>
    </source>
</evidence>
<evidence type="ECO:0000256" key="2">
    <source>
        <dbReference type="PROSITE-ProRule" id="PRU00023"/>
    </source>
</evidence>